<accession>A0A1F6ME63</accession>
<keyword evidence="1" id="KW-0472">Membrane</keyword>
<name>A0A1F6ME63_9BACT</name>
<keyword evidence="1" id="KW-1133">Transmembrane helix</keyword>
<evidence type="ECO:0000256" key="1">
    <source>
        <dbReference type="SAM" id="Phobius"/>
    </source>
</evidence>
<gene>
    <name evidence="2" type="ORF">A3C90_00400</name>
</gene>
<proteinExistence type="predicted"/>
<feature type="transmembrane region" description="Helical" evidence="1">
    <location>
        <begin position="12"/>
        <end position="29"/>
    </location>
</feature>
<evidence type="ECO:0008006" key="4">
    <source>
        <dbReference type="Google" id="ProtNLM"/>
    </source>
</evidence>
<evidence type="ECO:0000313" key="3">
    <source>
        <dbReference type="Proteomes" id="UP000177457"/>
    </source>
</evidence>
<dbReference type="STRING" id="1798683.A3C90_00400"/>
<keyword evidence="1" id="KW-0812">Transmembrane</keyword>
<evidence type="ECO:0000313" key="2">
    <source>
        <dbReference type="EMBL" id="OGH69929.1"/>
    </source>
</evidence>
<dbReference type="AlphaFoldDB" id="A0A1F6ME63"/>
<protein>
    <recommendedName>
        <fullName evidence="4">DUF3592 domain-containing protein</fullName>
    </recommendedName>
</protein>
<dbReference type="Proteomes" id="UP000177457">
    <property type="component" value="Unassembled WGS sequence"/>
</dbReference>
<reference evidence="2 3" key="1">
    <citation type="journal article" date="2016" name="Nat. Commun.">
        <title>Thousands of microbial genomes shed light on interconnected biogeochemical processes in an aquifer system.</title>
        <authorList>
            <person name="Anantharaman K."/>
            <person name="Brown C.T."/>
            <person name="Hug L.A."/>
            <person name="Sharon I."/>
            <person name="Castelle C.J."/>
            <person name="Probst A.J."/>
            <person name="Thomas B.C."/>
            <person name="Singh A."/>
            <person name="Wilkins M.J."/>
            <person name="Karaoz U."/>
            <person name="Brodie E.L."/>
            <person name="Williams K.H."/>
            <person name="Hubbard S.S."/>
            <person name="Banfield J.F."/>
        </authorList>
    </citation>
    <scope>NUCLEOTIDE SEQUENCE [LARGE SCALE GENOMIC DNA]</scope>
</reference>
<comment type="caution">
    <text evidence="2">The sequence shown here is derived from an EMBL/GenBank/DDBJ whole genome shotgun (WGS) entry which is preliminary data.</text>
</comment>
<dbReference type="EMBL" id="MFQE01000057">
    <property type="protein sequence ID" value="OGH69929.1"/>
    <property type="molecule type" value="Genomic_DNA"/>
</dbReference>
<organism evidence="2 3">
    <name type="scientific">Candidatus Magasanikbacteria bacterium RIFCSPHIGHO2_02_FULL_51_14</name>
    <dbReference type="NCBI Taxonomy" id="1798683"/>
    <lineage>
        <taxon>Bacteria</taxon>
        <taxon>Candidatus Magasanikiibacteriota</taxon>
    </lineage>
</organism>
<feature type="transmembrane region" description="Helical" evidence="1">
    <location>
        <begin position="35"/>
        <end position="52"/>
    </location>
</feature>
<sequence>MNKEATTKGKIIILIIIAAVFFPVLFLMYMQGRRFVSILVLLLVLFVIYLIGRGIRLELNQKVLKEGGRGRQIIAKVTKVYPHHQMGAELQEKLAKHQELVTTGLKAVSFAAKIYGFKSSARNIRDEREEKMPSWSLAAEWTDDATGKSYRFISQPVYVDPSQYLQKTGNTIQVYIDPLRPKKYWVDISSLTTDKL</sequence>